<organism evidence="1 2">
    <name type="scientific">Streblomastix strix</name>
    <dbReference type="NCBI Taxonomy" id="222440"/>
    <lineage>
        <taxon>Eukaryota</taxon>
        <taxon>Metamonada</taxon>
        <taxon>Preaxostyla</taxon>
        <taxon>Oxymonadida</taxon>
        <taxon>Streblomastigidae</taxon>
        <taxon>Streblomastix</taxon>
    </lineage>
</organism>
<name>A0A5J4UP42_9EUKA</name>
<sequence length="34" mass="3781">IVITLLIMSPYSVPFETTAVKQVTGVFQKKLQLS</sequence>
<comment type="caution">
    <text evidence="1">The sequence shown here is derived from an EMBL/GenBank/DDBJ whole genome shotgun (WGS) entry which is preliminary data.</text>
</comment>
<proteinExistence type="predicted"/>
<reference evidence="1 2" key="1">
    <citation type="submission" date="2019-03" db="EMBL/GenBank/DDBJ databases">
        <title>Single cell metagenomics reveals metabolic interactions within the superorganism composed of flagellate Streblomastix strix and complex community of Bacteroidetes bacteria on its surface.</title>
        <authorList>
            <person name="Treitli S.C."/>
            <person name="Kolisko M."/>
            <person name="Husnik F."/>
            <person name="Keeling P."/>
            <person name="Hampl V."/>
        </authorList>
    </citation>
    <scope>NUCLEOTIDE SEQUENCE [LARGE SCALE GENOMIC DNA]</scope>
    <source>
        <strain evidence="1">ST1C</strain>
    </source>
</reference>
<evidence type="ECO:0000313" key="2">
    <source>
        <dbReference type="Proteomes" id="UP000324800"/>
    </source>
</evidence>
<gene>
    <name evidence="1" type="ORF">EZS28_032539</name>
</gene>
<protein>
    <submittedName>
        <fullName evidence="1">Uncharacterized protein</fullName>
    </submittedName>
</protein>
<dbReference type="Proteomes" id="UP000324800">
    <property type="component" value="Unassembled WGS sequence"/>
</dbReference>
<dbReference type="AlphaFoldDB" id="A0A5J4UP42"/>
<dbReference type="EMBL" id="SNRW01014035">
    <property type="protein sequence ID" value="KAA6371934.1"/>
    <property type="molecule type" value="Genomic_DNA"/>
</dbReference>
<feature type="non-terminal residue" evidence="1">
    <location>
        <position position="1"/>
    </location>
</feature>
<accession>A0A5J4UP42</accession>
<evidence type="ECO:0000313" key="1">
    <source>
        <dbReference type="EMBL" id="KAA6371934.1"/>
    </source>
</evidence>